<dbReference type="AlphaFoldDB" id="D0L603"/>
<dbReference type="Proteomes" id="UP000001219">
    <property type="component" value="Chromosome"/>
</dbReference>
<organism evidence="1 2">
    <name type="scientific">Gordonia bronchialis (strain ATCC 25592 / DSM 43247 / BCRC 13721 / JCM 3198 / KCTC 3076 / NBRC 16047 / NCTC 10667)</name>
    <name type="common">Rhodococcus bronchialis</name>
    <dbReference type="NCBI Taxonomy" id="526226"/>
    <lineage>
        <taxon>Bacteria</taxon>
        <taxon>Bacillati</taxon>
        <taxon>Actinomycetota</taxon>
        <taxon>Actinomycetes</taxon>
        <taxon>Mycobacteriales</taxon>
        <taxon>Gordoniaceae</taxon>
        <taxon>Gordonia</taxon>
    </lineage>
</organism>
<dbReference type="EMBL" id="CP001802">
    <property type="protein sequence ID" value="ACY23489.1"/>
    <property type="molecule type" value="Genomic_DNA"/>
</dbReference>
<sequence>MRVALDGKVAMAKHGDDSVYFLLVYSVDDGRLVDDPAEFVDREEAIERYDATERLYRGKLNRYEIVLIAADSIETVMTTHGHYFQASNDSMFSEFLADA</sequence>
<dbReference type="KEGG" id="gbr:Gbro_4347"/>
<evidence type="ECO:0000313" key="2">
    <source>
        <dbReference type="Proteomes" id="UP000001219"/>
    </source>
</evidence>
<accession>D0L603</accession>
<dbReference type="eggNOG" id="ENOG502ZTB1">
    <property type="taxonomic scope" value="Bacteria"/>
</dbReference>
<gene>
    <name evidence="1" type="ordered locus">Gbro_4347</name>
</gene>
<evidence type="ECO:0000313" key="1">
    <source>
        <dbReference type="EMBL" id="ACY23489.1"/>
    </source>
</evidence>
<reference evidence="2" key="1">
    <citation type="submission" date="2009-10" db="EMBL/GenBank/DDBJ databases">
        <title>The complete chromosome of Gordonia bronchialis DSM 43247.</title>
        <authorList>
            <consortium name="US DOE Joint Genome Institute (JGI-PGF)"/>
            <person name="Lucas S."/>
            <person name="Copeland A."/>
            <person name="Lapidus A."/>
            <person name="Glavina del Rio T."/>
            <person name="Dalin E."/>
            <person name="Tice H."/>
            <person name="Bruce D."/>
            <person name="Goodwin L."/>
            <person name="Pitluck S."/>
            <person name="Kyrpides N."/>
            <person name="Mavromatis K."/>
            <person name="Ivanova N."/>
            <person name="Ovchinnikova G."/>
            <person name="Saunders E."/>
            <person name="Brettin T."/>
            <person name="Detter J.C."/>
            <person name="Han C."/>
            <person name="Larimer F."/>
            <person name="Land M."/>
            <person name="Hauser L."/>
            <person name="Markowitz V."/>
            <person name="Cheng J.-F."/>
            <person name="Hugenholtz P."/>
            <person name="Woyke T."/>
            <person name="Wu D."/>
            <person name="Jando M."/>
            <person name="Schneider S."/>
            <person name="Goeker M."/>
            <person name="Klenk H.-P."/>
            <person name="Eisen J.A."/>
        </authorList>
    </citation>
    <scope>NUCLEOTIDE SEQUENCE [LARGE SCALE GENOMIC DNA]</scope>
    <source>
        <strain evidence="2">ATCC 25592 / DSM 43247 / BCRC 13721 / JCM 3198 / KCTC 3076 / NBRC 16047 / NCTC 10667</strain>
    </source>
</reference>
<dbReference type="RefSeq" id="WP_012835979.1">
    <property type="nucleotide sequence ID" value="NC_013441.1"/>
</dbReference>
<dbReference type="OrthoDB" id="4983072at2"/>
<dbReference type="HOGENOM" id="CLU_181434_0_0_11"/>
<protein>
    <submittedName>
        <fullName evidence="1">Uncharacterized protein</fullName>
    </submittedName>
</protein>
<name>D0L603_GORB4</name>
<keyword evidence="2" id="KW-1185">Reference proteome</keyword>
<reference evidence="1 2" key="2">
    <citation type="journal article" date="2010" name="Stand. Genomic Sci.">
        <title>Complete genome sequence of Gordonia bronchialis type strain (3410).</title>
        <authorList>
            <person name="Ivanova N."/>
            <person name="Sikorski J."/>
            <person name="Jando M."/>
            <person name="Lapidus A."/>
            <person name="Nolan M."/>
            <person name="Lucas S."/>
            <person name="Del Rio T.G."/>
            <person name="Tice H."/>
            <person name="Copeland A."/>
            <person name="Cheng J.F."/>
            <person name="Chen F."/>
            <person name="Bruce D."/>
            <person name="Goodwin L."/>
            <person name="Pitluck S."/>
            <person name="Mavromatis K."/>
            <person name="Ovchinnikova G."/>
            <person name="Pati A."/>
            <person name="Chen A."/>
            <person name="Palaniappan K."/>
            <person name="Land M."/>
            <person name="Hauser L."/>
            <person name="Chang Y.J."/>
            <person name="Jeffries C.D."/>
            <person name="Chain P."/>
            <person name="Saunders E."/>
            <person name="Han C."/>
            <person name="Detter J.C."/>
            <person name="Brettin T."/>
            <person name="Rohde M."/>
            <person name="Goker M."/>
            <person name="Bristow J."/>
            <person name="Eisen J.A."/>
            <person name="Markowitz V."/>
            <person name="Hugenholtz P."/>
            <person name="Klenk H.P."/>
            <person name="Kyrpides N.C."/>
        </authorList>
    </citation>
    <scope>NUCLEOTIDE SEQUENCE [LARGE SCALE GENOMIC DNA]</scope>
    <source>
        <strain evidence="2">ATCC 25592 / DSM 43247 / BCRC 13721 / JCM 3198 / KCTC 3076 / NBRC 16047 / NCTC 10667</strain>
    </source>
</reference>
<proteinExistence type="predicted"/>